<name>A0AAJ1V315_9LACT</name>
<dbReference type="RefSeq" id="WP_129752745.1">
    <property type="nucleotide sequence ID" value="NZ_JASOOE010000012.1"/>
</dbReference>
<sequence length="259" mass="31119">MSRLNVYVHYDSVTNHFMTRGVRLNTIDFLKPYMPQNIILADEQEEFGRFDIHTNFKILKGQTMVADYFDLCFKEKRRMSNWIDFDSVEMMHQLTPIEISEILYLFHATKALRSPFFYKLQNNFVYLNMPNGLTKTYYRHMTQFYPRFQRSITGHMQEILNERVSWFNRRKIQVERLPQKQVERLSPLFLNGIKFDFNQAYESQDSWHIPLFVIEDELTQLTRDLPISKAVADLAYCQSKQSWTLELYLSNESESLEEI</sequence>
<accession>A0AAJ1V315</accession>
<organism evidence="1 2">
    <name type="scientific">Facklamia hominis</name>
    <dbReference type="NCBI Taxonomy" id="178214"/>
    <lineage>
        <taxon>Bacteria</taxon>
        <taxon>Bacillati</taxon>
        <taxon>Bacillota</taxon>
        <taxon>Bacilli</taxon>
        <taxon>Lactobacillales</taxon>
        <taxon>Aerococcaceae</taxon>
        <taxon>Facklamia</taxon>
    </lineage>
</organism>
<gene>
    <name evidence="1" type="ORF">QP433_06790</name>
</gene>
<proteinExistence type="predicted"/>
<evidence type="ECO:0000313" key="1">
    <source>
        <dbReference type="EMBL" id="MDK7187683.1"/>
    </source>
</evidence>
<comment type="caution">
    <text evidence="1">The sequence shown here is derived from an EMBL/GenBank/DDBJ whole genome shotgun (WGS) entry which is preliminary data.</text>
</comment>
<dbReference type="EMBL" id="JASOOE010000012">
    <property type="protein sequence ID" value="MDK7187683.1"/>
    <property type="molecule type" value="Genomic_DNA"/>
</dbReference>
<evidence type="ECO:0000313" key="2">
    <source>
        <dbReference type="Proteomes" id="UP001229251"/>
    </source>
</evidence>
<reference evidence="1" key="1">
    <citation type="submission" date="2023-05" db="EMBL/GenBank/DDBJ databases">
        <title>Cataloging the Phylogenetic Diversity of Human Bladder Bacteria.</title>
        <authorList>
            <person name="Du J."/>
        </authorList>
    </citation>
    <scope>NUCLEOTIDE SEQUENCE</scope>
    <source>
        <strain evidence="1">UMB1231</strain>
    </source>
</reference>
<dbReference type="Proteomes" id="UP001229251">
    <property type="component" value="Unassembled WGS sequence"/>
</dbReference>
<dbReference type="AlphaFoldDB" id="A0AAJ1V315"/>
<protein>
    <submittedName>
        <fullName evidence="1">Uncharacterized protein</fullName>
    </submittedName>
</protein>